<dbReference type="InterPro" id="IPR027417">
    <property type="entry name" value="P-loop_NTPase"/>
</dbReference>
<evidence type="ECO:0000313" key="5">
    <source>
        <dbReference type="Proteomes" id="UP001629745"/>
    </source>
</evidence>
<accession>A0ABW9FAY7</accession>
<feature type="domain" description="ArsA/GET3 Anion-transporting ATPase-like" evidence="2">
    <location>
        <begin position="14"/>
        <end position="314"/>
    </location>
</feature>
<evidence type="ECO:0000256" key="1">
    <source>
        <dbReference type="ARBA" id="ARBA00011040"/>
    </source>
</evidence>
<dbReference type="RefSeq" id="WP_420163133.1">
    <property type="nucleotide sequence ID" value="NZ_JBDLNV010000001.1"/>
</dbReference>
<dbReference type="Proteomes" id="UP001629745">
    <property type="component" value="Unassembled WGS sequence"/>
</dbReference>
<reference evidence="4 5" key="1">
    <citation type="submission" date="2023-11" db="EMBL/GenBank/DDBJ databases">
        <authorList>
            <person name="Val-Calvo J."/>
            <person name="Scortti M."/>
            <person name="Vazquez-Boland J."/>
        </authorList>
    </citation>
    <scope>NUCLEOTIDE SEQUENCE [LARGE SCALE GENOMIC DNA]</scope>
    <source>
        <strain evidence="4 5">PAM 2766</strain>
    </source>
</reference>
<dbReference type="Gene3D" id="2.60.40.790">
    <property type="match status" value="1"/>
</dbReference>
<dbReference type="InterPro" id="IPR016300">
    <property type="entry name" value="ATPase_ArsA/GET3"/>
</dbReference>
<dbReference type="SUPFAM" id="SSF52540">
    <property type="entry name" value="P-loop containing nucleoside triphosphate hydrolases"/>
    <property type="match status" value="1"/>
</dbReference>
<dbReference type="InterPro" id="IPR008978">
    <property type="entry name" value="HSP20-like_chaperone"/>
</dbReference>
<dbReference type="Pfam" id="PF17886">
    <property type="entry name" value="ArsA_HSP20"/>
    <property type="match status" value="1"/>
</dbReference>
<dbReference type="Gene3D" id="3.40.50.300">
    <property type="entry name" value="P-loop containing nucleotide triphosphate hydrolases"/>
    <property type="match status" value="1"/>
</dbReference>
<sequence length="414" mass="43405">MNTAASEPAVAVRFFVGKGGAGKTTMAAATAVGASAAGERVLLISLDRAHGLADVLDSPVVPGELTRVTTGFDVLEIDTLALLEERYRGLVALLAIAGPHDHSANLTDLAPEELTGLPGVEDVLGLGEVVRLAAESRWDTVVVDCPATADAQRLLALPESVAGCIERVWPQHRRMAALTSGDAGLAMVVAVVDRVLEATSAVTALLTDRGRTSIRLVTTPERMALAETRRLLSSLALGALRVDAVIVNGLLPALDSGAESSSVGDWYRTRRTAQDEVLAEVRAAAAEIVVLASEQAATEPIGWKALGGVARKLYAGVAGPSAMLTADTEPIRVALESGSGGLDSVYAMRMHLPLANPRALTLGRVEDDLVVGADGKRRRVTLASVLRRCTVRDADFDGTDLVVRFVPDPAVWPR</sequence>
<dbReference type="InterPro" id="IPR040612">
    <property type="entry name" value="ArsA_HSP20-like"/>
</dbReference>
<dbReference type="NCBIfam" id="TIGR00345">
    <property type="entry name" value="GET3_arsA_TRC40"/>
    <property type="match status" value="1"/>
</dbReference>
<evidence type="ECO:0000259" key="3">
    <source>
        <dbReference type="Pfam" id="PF17886"/>
    </source>
</evidence>
<proteinExistence type="inferred from homology"/>
<dbReference type="PANTHER" id="PTHR10803">
    <property type="entry name" value="ARSENICAL PUMP-DRIVING ATPASE ARSENITE-TRANSLOCATING ATPASE"/>
    <property type="match status" value="1"/>
</dbReference>
<name>A0ABW9FAY7_9NOCA</name>
<dbReference type="Pfam" id="PF02374">
    <property type="entry name" value="ArsA_ATPase"/>
    <property type="match status" value="1"/>
</dbReference>
<dbReference type="PANTHER" id="PTHR10803:SF3">
    <property type="entry name" value="ATPASE GET3"/>
    <property type="match status" value="1"/>
</dbReference>
<comment type="caution">
    <text evidence="4">The sequence shown here is derived from an EMBL/GenBank/DDBJ whole genome shotgun (WGS) entry which is preliminary data.</text>
</comment>
<dbReference type="CDD" id="cd02035">
    <property type="entry name" value="ArsA"/>
    <property type="match status" value="1"/>
</dbReference>
<feature type="domain" description="ArsA HSP20-like" evidence="3">
    <location>
        <begin position="344"/>
        <end position="405"/>
    </location>
</feature>
<dbReference type="InterPro" id="IPR025723">
    <property type="entry name" value="ArsA/GET3_ATPase-like"/>
</dbReference>
<dbReference type="EMBL" id="JBDLNV010000001">
    <property type="protein sequence ID" value="MFM1722253.1"/>
    <property type="molecule type" value="Genomic_DNA"/>
</dbReference>
<keyword evidence="5" id="KW-1185">Reference proteome</keyword>
<gene>
    <name evidence="4" type="ORF">ABEU20_000806</name>
</gene>
<evidence type="ECO:0000259" key="2">
    <source>
        <dbReference type="Pfam" id="PF02374"/>
    </source>
</evidence>
<organism evidence="4 5">
    <name type="scientific">Rhodococcus parequi</name>
    <dbReference type="NCBI Taxonomy" id="3137122"/>
    <lineage>
        <taxon>Bacteria</taxon>
        <taxon>Bacillati</taxon>
        <taxon>Actinomycetota</taxon>
        <taxon>Actinomycetes</taxon>
        <taxon>Mycobacteriales</taxon>
        <taxon>Nocardiaceae</taxon>
        <taxon>Rhodococcus</taxon>
    </lineage>
</organism>
<protein>
    <submittedName>
        <fullName evidence="4">ArsA family ATPase</fullName>
    </submittedName>
</protein>
<comment type="similarity">
    <text evidence="1">Belongs to the arsA ATPase family.</text>
</comment>
<evidence type="ECO:0000313" key="4">
    <source>
        <dbReference type="EMBL" id="MFM1722253.1"/>
    </source>
</evidence>